<sequence>MMPRLELWCGMVSCVGARTWLITCLLTSRTWRGFVRNIWNRSAKNPRYPRLRRQYRLPRLRLPGDQSGPQSKVSSVVAVRISRLPVLRTSRPRLDET</sequence>
<evidence type="ECO:0000313" key="1">
    <source>
        <dbReference type="EMBL" id="KAH7367870.1"/>
    </source>
</evidence>
<accession>A0A8K0TMG1</accession>
<evidence type="ECO:0000313" key="2">
    <source>
        <dbReference type="Proteomes" id="UP000813385"/>
    </source>
</evidence>
<name>A0A8K0TMG1_9PEZI</name>
<proteinExistence type="predicted"/>
<comment type="caution">
    <text evidence="1">The sequence shown here is derived from an EMBL/GenBank/DDBJ whole genome shotgun (WGS) entry which is preliminary data.</text>
</comment>
<dbReference type="Proteomes" id="UP000813385">
    <property type="component" value="Unassembled WGS sequence"/>
</dbReference>
<protein>
    <submittedName>
        <fullName evidence="1">Uncharacterized protein</fullName>
    </submittedName>
</protein>
<dbReference type="AlphaFoldDB" id="A0A8K0TMG1"/>
<keyword evidence="2" id="KW-1185">Reference proteome</keyword>
<gene>
    <name evidence="1" type="ORF">B0T11DRAFT_276092</name>
</gene>
<reference evidence="1" key="1">
    <citation type="journal article" date="2021" name="Nat. Commun.">
        <title>Genetic determinants of endophytism in the Arabidopsis root mycobiome.</title>
        <authorList>
            <person name="Mesny F."/>
            <person name="Miyauchi S."/>
            <person name="Thiergart T."/>
            <person name="Pickel B."/>
            <person name="Atanasova L."/>
            <person name="Karlsson M."/>
            <person name="Huettel B."/>
            <person name="Barry K.W."/>
            <person name="Haridas S."/>
            <person name="Chen C."/>
            <person name="Bauer D."/>
            <person name="Andreopoulos W."/>
            <person name="Pangilinan J."/>
            <person name="LaButti K."/>
            <person name="Riley R."/>
            <person name="Lipzen A."/>
            <person name="Clum A."/>
            <person name="Drula E."/>
            <person name="Henrissat B."/>
            <person name="Kohler A."/>
            <person name="Grigoriev I.V."/>
            <person name="Martin F.M."/>
            <person name="Hacquard S."/>
        </authorList>
    </citation>
    <scope>NUCLEOTIDE SEQUENCE</scope>
    <source>
        <strain evidence="1">MPI-CAGE-AT-0016</strain>
    </source>
</reference>
<dbReference type="EMBL" id="JAGPXD010000002">
    <property type="protein sequence ID" value="KAH7367870.1"/>
    <property type="molecule type" value="Genomic_DNA"/>
</dbReference>
<organism evidence="1 2">
    <name type="scientific">Plectosphaerella cucumerina</name>
    <dbReference type="NCBI Taxonomy" id="40658"/>
    <lineage>
        <taxon>Eukaryota</taxon>
        <taxon>Fungi</taxon>
        <taxon>Dikarya</taxon>
        <taxon>Ascomycota</taxon>
        <taxon>Pezizomycotina</taxon>
        <taxon>Sordariomycetes</taxon>
        <taxon>Hypocreomycetidae</taxon>
        <taxon>Glomerellales</taxon>
        <taxon>Plectosphaerellaceae</taxon>
        <taxon>Plectosphaerella</taxon>
    </lineage>
</organism>